<proteinExistence type="predicted"/>
<comment type="caution">
    <text evidence="1">The sequence shown here is derived from an EMBL/GenBank/DDBJ whole genome shotgun (WGS) entry which is preliminary data.</text>
</comment>
<name>A0ABT4R923_9CORY</name>
<evidence type="ECO:0008006" key="3">
    <source>
        <dbReference type="Google" id="ProtNLM"/>
    </source>
</evidence>
<dbReference type="Proteomes" id="UP001146453">
    <property type="component" value="Unassembled WGS sequence"/>
</dbReference>
<dbReference type="EMBL" id="JAKMUR010000013">
    <property type="protein sequence ID" value="MCZ9292051.1"/>
    <property type="molecule type" value="Genomic_DNA"/>
</dbReference>
<sequence length="217" mass="24678">MTSSQGLENAVRAFMLLTVQLLERTLEGSSPIDAEILADGQRAFVEGTHPVIIAHSGSDRLVLRYEYLLRYDDVNDDVEIEKSTFRIEFRARKKPVPVVRFEYESQARNKPASHFQFHADSVPLGLLLARAGRYDTAAQQQDIHFPMGGPQFRLQLTDVVELLIREFGAAPETGWEEWLDFHRTLYHDAEVDRVIHGNLSRAVALLEESGYRVEGPE</sequence>
<gene>
    <name evidence="1" type="ORF">L8U61_07885</name>
</gene>
<organism evidence="1 2">
    <name type="scientific">Corynebacterium lehmanniae</name>
    <dbReference type="NCBI Taxonomy" id="2913497"/>
    <lineage>
        <taxon>Bacteria</taxon>
        <taxon>Bacillati</taxon>
        <taxon>Actinomycetota</taxon>
        <taxon>Actinomycetes</taxon>
        <taxon>Mycobacteriales</taxon>
        <taxon>Corynebacteriaceae</taxon>
        <taxon>Corynebacterium</taxon>
    </lineage>
</organism>
<dbReference type="RefSeq" id="WP_269952443.1">
    <property type="nucleotide sequence ID" value="NZ_JAKMUR010000013.1"/>
</dbReference>
<keyword evidence="2" id="KW-1185">Reference proteome</keyword>
<evidence type="ECO:0000313" key="1">
    <source>
        <dbReference type="EMBL" id="MCZ9292051.1"/>
    </source>
</evidence>
<reference evidence="1" key="1">
    <citation type="submission" date="2022-02" db="EMBL/GenBank/DDBJ databases">
        <title>Corynebacterium sp. from urogenital microbiome.</title>
        <authorList>
            <person name="Cappelli E.A."/>
            <person name="Ribeiro T.G."/>
            <person name="Peixe L."/>
        </authorList>
    </citation>
    <scope>NUCLEOTIDE SEQUENCE</scope>
    <source>
        <strain evidence="1">C8Ua_144</strain>
    </source>
</reference>
<evidence type="ECO:0000313" key="2">
    <source>
        <dbReference type="Proteomes" id="UP001146453"/>
    </source>
</evidence>
<protein>
    <recommendedName>
        <fullName evidence="3">DUF2357 domain-containing protein</fullName>
    </recommendedName>
</protein>
<accession>A0ABT4R923</accession>